<organism evidence="3 4">
    <name type="scientific">Clostridium disporicum</name>
    <dbReference type="NCBI Taxonomy" id="84024"/>
    <lineage>
        <taxon>Bacteria</taxon>
        <taxon>Bacillati</taxon>
        <taxon>Bacillota</taxon>
        <taxon>Clostridia</taxon>
        <taxon>Eubacteriales</taxon>
        <taxon>Clostridiaceae</taxon>
        <taxon>Clostridium</taxon>
    </lineage>
</organism>
<feature type="domain" description="Glycosyltransferase subfamily 4-like N-terminal" evidence="2">
    <location>
        <begin position="38"/>
        <end position="165"/>
    </location>
</feature>
<proteinExistence type="predicted"/>
<dbReference type="EC" id="2.4.1.11" evidence="3"/>
<gene>
    <name evidence="3" type="ORF">ERS852470_03524</name>
</gene>
<protein>
    <submittedName>
        <fullName evidence="3">Glycosytransferase</fullName>
        <ecNumber evidence="3">2.4.1.11</ecNumber>
    </submittedName>
</protein>
<dbReference type="GO" id="GO:0004373">
    <property type="term" value="F:alpha-1,4-glucan glucosyltransferase (UDP-glucose donor) activity"/>
    <property type="evidence" value="ECO:0007669"/>
    <property type="project" value="UniProtKB-EC"/>
</dbReference>
<dbReference type="AlphaFoldDB" id="A0A174IAL5"/>
<dbReference type="InterPro" id="IPR001296">
    <property type="entry name" value="Glyco_trans_1"/>
</dbReference>
<dbReference type="InterPro" id="IPR028098">
    <property type="entry name" value="Glyco_trans_4-like_N"/>
</dbReference>
<evidence type="ECO:0000313" key="4">
    <source>
        <dbReference type="Proteomes" id="UP000095558"/>
    </source>
</evidence>
<feature type="domain" description="Glycosyl transferase family 1" evidence="1">
    <location>
        <begin position="178"/>
        <end position="328"/>
    </location>
</feature>
<dbReference type="EMBL" id="CYZV01000064">
    <property type="protein sequence ID" value="CUO84204.1"/>
    <property type="molecule type" value="Genomic_DNA"/>
</dbReference>
<dbReference type="RefSeq" id="WP_055277934.1">
    <property type="nucleotide sequence ID" value="NZ_CYZV01000064.1"/>
</dbReference>
<keyword evidence="3" id="KW-0808">Transferase</keyword>
<name>A0A174IAL5_9CLOT</name>
<evidence type="ECO:0000313" key="3">
    <source>
        <dbReference type="EMBL" id="CUO84204.1"/>
    </source>
</evidence>
<dbReference type="PANTHER" id="PTHR12526">
    <property type="entry name" value="GLYCOSYLTRANSFERASE"/>
    <property type="match status" value="1"/>
</dbReference>
<dbReference type="SUPFAM" id="SSF53756">
    <property type="entry name" value="UDP-Glycosyltransferase/glycogen phosphorylase"/>
    <property type="match status" value="1"/>
</dbReference>
<keyword evidence="3" id="KW-0328">Glycosyltransferase</keyword>
<evidence type="ECO:0000259" key="1">
    <source>
        <dbReference type="Pfam" id="PF00534"/>
    </source>
</evidence>
<evidence type="ECO:0000259" key="2">
    <source>
        <dbReference type="Pfam" id="PF13439"/>
    </source>
</evidence>
<dbReference type="CDD" id="cd03801">
    <property type="entry name" value="GT4_PimA-like"/>
    <property type="match status" value="1"/>
</dbReference>
<reference evidence="3 4" key="1">
    <citation type="submission" date="2015-09" db="EMBL/GenBank/DDBJ databases">
        <authorList>
            <consortium name="Pathogen Informatics"/>
        </authorList>
    </citation>
    <scope>NUCLEOTIDE SEQUENCE [LARGE SCALE GENOMIC DNA]</scope>
    <source>
        <strain evidence="3 4">2789STDY5834855</strain>
    </source>
</reference>
<dbReference type="Pfam" id="PF00534">
    <property type="entry name" value="Glycos_transf_1"/>
    <property type="match status" value="1"/>
</dbReference>
<dbReference type="Pfam" id="PF13439">
    <property type="entry name" value="Glyco_transf_4"/>
    <property type="match status" value="1"/>
</dbReference>
<sequence length="353" mass="40621">MSRKILIIGPSINRSKGGMATVIEGIMADSKLNSNHCIEVHESYVDGNIIHRLIFSLISYIHFMFIYNKYDLFHIHMASYGSTFRKGYYIRFLKKRNKKIILHVHGAEYIMFYNNLLEKKKKKVERIWLDSDVVIALSEEWKNQFEHLFNHKNIIVINNGIDTEQYEEAKCVTEYVRNNFLFLGRIGKRKGSYDIVSAIEKLSKKYPDILVYMAGDGEINEIKSLIDKKNLGNNIKVMGWINFENKIELLQKVCTVLLPSYNEGLPMTILEGMAAGKVIISTNVGGIPELVENNINGLIIDPGDIDGLCKAISKVIEEKEFAKKCSVNNLRKIEFDFSRKKMHEKINNVFTNI</sequence>
<accession>A0A174IAL5</accession>
<dbReference type="Gene3D" id="3.40.50.2000">
    <property type="entry name" value="Glycogen Phosphorylase B"/>
    <property type="match status" value="2"/>
</dbReference>
<dbReference type="Proteomes" id="UP000095558">
    <property type="component" value="Unassembled WGS sequence"/>
</dbReference>